<dbReference type="GeneID" id="4781845"/>
<dbReference type="KEGG" id="hbu:Hbut_1506"/>
<dbReference type="eggNOG" id="arCOG01377">
    <property type="taxonomic scope" value="Archaea"/>
</dbReference>
<evidence type="ECO:0000313" key="1">
    <source>
        <dbReference type="EMBL" id="ABM81328.1"/>
    </source>
</evidence>
<reference evidence="1 2" key="1">
    <citation type="journal article" date="2007" name="Archaea">
        <title>The genome of Hyperthermus butylicus: a sulfur-reducing, peptide fermenting, neutrophilic Crenarchaeote growing up to 108 degrees C.</title>
        <authorList>
            <person name="Brugger K."/>
            <person name="Chen L."/>
            <person name="Stark M."/>
            <person name="Zibat A."/>
            <person name="Redder P."/>
            <person name="Ruepp A."/>
            <person name="Awayez M."/>
            <person name="She Q."/>
            <person name="Garrett R.A."/>
            <person name="Klenk H.P."/>
        </authorList>
    </citation>
    <scope>NUCLEOTIDE SEQUENCE [LARGE SCALE GENOMIC DNA]</scope>
    <source>
        <strain evidence="2">DSM 5456 / JCM 9403 / PLM1-5</strain>
    </source>
</reference>
<name>A2BMW7_HYPBU</name>
<dbReference type="EMBL" id="CP000493">
    <property type="protein sequence ID" value="ABM81328.1"/>
    <property type="molecule type" value="Genomic_DNA"/>
</dbReference>
<dbReference type="Proteomes" id="UP000002593">
    <property type="component" value="Chromosome"/>
</dbReference>
<gene>
    <name evidence="1" type="ordered locus">Hbut_1506</name>
</gene>
<dbReference type="HOGENOM" id="CLU_1965525_0_0_2"/>
<accession>A2BMW7</accession>
<sequence>MKNSVTGKMITSIGRALVARIGALRRFVLHVERPVVDEDNSPVIVVQESNYGIYINTRVVHDVERTINRVIHALRKFEEESSHKFIHSIVRGRGGIFYGPYSGRAQHLVVVPRKGYSFASSTSTLHQ</sequence>
<proteinExistence type="predicted"/>
<organism evidence="1 2">
    <name type="scientific">Hyperthermus butylicus (strain DSM 5456 / JCM 9403 / PLM1-5)</name>
    <dbReference type="NCBI Taxonomy" id="415426"/>
    <lineage>
        <taxon>Archaea</taxon>
        <taxon>Thermoproteota</taxon>
        <taxon>Thermoprotei</taxon>
        <taxon>Desulfurococcales</taxon>
        <taxon>Pyrodictiaceae</taxon>
        <taxon>Hyperthermus</taxon>
    </lineage>
</organism>
<dbReference type="AlphaFoldDB" id="A2BMW7"/>
<evidence type="ECO:0000313" key="2">
    <source>
        <dbReference type="Proteomes" id="UP000002593"/>
    </source>
</evidence>
<dbReference type="EnsemblBacteria" id="ABM81328">
    <property type="protein sequence ID" value="ABM81328"/>
    <property type="gene ID" value="Hbut_1506"/>
</dbReference>
<dbReference type="RefSeq" id="WP_011822646.1">
    <property type="nucleotide sequence ID" value="NC_008818.1"/>
</dbReference>
<keyword evidence="2" id="KW-1185">Reference proteome</keyword>
<protein>
    <submittedName>
        <fullName evidence="1">Uncharacterized protein</fullName>
    </submittedName>
</protein>